<dbReference type="Gene3D" id="1.20.1250.20">
    <property type="entry name" value="MFS general substrate transporter like domains"/>
    <property type="match status" value="1"/>
</dbReference>
<sequence>MEWLRNKRRQRRAGVYKTADLESISERRTRWRSVRVTYFTMFLMTLGFSIVLTGIWPYLDTLDPDAGKSFLGFVVAANPLAQMIVSPLFGYWANKIGSVRAPLITSVALFTISSVTYSLLELFPSSTVKYWMLATRFFVGASSANIAVIRSYLSSATTVRERTGAVSMMSLAQVLGFICGPAIQTAVAPLGDEGIGLFGGKIHLNMYTATGWVNVLLGAINCLCFMPFCFTEMPISAKEAQRRQGAATAEETWLGTKPDYMATWSLILAFFILSFNFVLLETLGQPLVMDQFAWTKEQAVMNMGLLMTAGAVIALVTFAAIKPLTKKFDERCLLLWGGFMLMVVGRISHIPWGDAPPVVKTKEMVMNQLNSNLTEVVGCPVDEQPWCAFTPAMTMTQLLLGYFLTSIGYPIGITVIQTLFSKILGPRPQGVWQGLLTGSGCLSRVLGPIFLSYVYVNLGVVWTFSLTTVMMAVCCVWMGLVYKRLTFPQLMSTPVPLTSDVSKLPRTIVIGKASGASRANTKDGNNEERQTLQ</sequence>
<accession>A0A8S1CVD5</accession>
<feature type="transmembrane region" description="Helical" evidence="6">
    <location>
        <begin position="103"/>
        <end position="124"/>
    </location>
</feature>
<dbReference type="GO" id="GO:0005765">
    <property type="term" value="C:lysosomal membrane"/>
    <property type="evidence" value="ECO:0007669"/>
    <property type="project" value="TreeGrafter"/>
</dbReference>
<name>A0A8S1CVD5_9INSE</name>
<dbReference type="AlphaFoldDB" id="A0A8S1CVD5"/>
<feature type="transmembrane region" description="Helical" evidence="6">
    <location>
        <begin position="36"/>
        <end position="58"/>
    </location>
</feature>
<dbReference type="Pfam" id="PF07690">
    <property type="entry name" value="MFS_1"/>
    <property type="match status" value="1"/>
</dbReference>
<evidence type="ECO:0000256" key="3">
    <source>
        <dbReference type="ARBA" id="ARBA00022692"/>
    </source>
</evidence>
<comment type="caution">
    <text evidence="8">The sequence shown here is derived from an EMBL/GenBank/DDBJ whole genome shotgun (WGS) entry which is preliminary data.</text>
</comment>
<dbReference type="GO" id="GO:0022857">
    <property type="term" value="F:transmembrane transporter activity"/>
    <property type="evidence" value="ECO:0007669"/>
    <property type="project" value="InterPro"/>
</dbReference>
<evidence type="ECO:0000256" key="4">
    <source>
        <dbReference type="ARBA" id="ARBA00022989"/>
    </source>
</evidence>
<dbReference type="GO" id="GO:0012505">
    <property type="term" value="C:endomembrane system"/>
    <property type="evidence" value="ECO:0007669"/>
    <property type="project" value="UniProtKB-SubCell"/>
</dbReference>
<dbReference type="CDD" id="cd17326">
    <property type="entry name" value="MFS_MFSD8"/>
    <property type="match status" value="1"/>
</dbReference>
<dbReference type="InterPro" id="IPR020846">
    <property type="entry name" value="MFS_dom"/>
</dbReference>
<feature type="transmembrane region" description="Helical" evidence="6">
    <location>
        <begin position="432"/>
        <end position="455"/>
    </location>
</feature>
<feature type="transmembrane region" description="Helical" evidence="6">
    <location>
        <begin position="333"/>
        <end position="352"/>
    </location>
</feature>
<dbReference type="InterPro" id="IPR011701">
    <property type="entry name" value="MFS"/>
</dbReference>
<organism evidence="8 9">
    <name type="scientific">Cloeon dipterum</name>
    <dbReference type="NCBI Taxonomy" id="197152"/>
    <lineage>
        <taxon>Eukaryota</taxon>
        <taxon>Metazoa</taxon>
        <taxon>Ecdysozoa</taxon>
        <taxon>Arthropoda</taxon>
        <taxon>Hexapoda</taxon>
        <taxon>Insecta</taxon>
        <taxon>Pterygota</taxon>
        <taxon>Palaeoptera</taxon>
        <taxon>Ephemeroptera</taxon>
        <taxon>Pisciforma</taxon>
        <taxon>Baetidae</taxon>
        <taxon>Cloeon</taxon>
    </lineage>
</organism>
<dbReference type="InterPro" id="IPR051068">
    <property type="entry name" value="MFS_Domain-Containing_Protein"/>
</dbReference>
<keyword evidence="9" id="KW-1185">Reference proteome</keyword>
<evidence type="ECO:0000256" key="2">
    <source>
        <dbReference type="ARBA" id="ARBA00022448"/>
    </source>
</evidence>
<dbReference type="PANTHER" id="PTHR23510">
    <property type="entry name" value="INNER MEMBRANE TRANSPORT PROTEIN YAJR"/>
    <property type="match status" value="1"/>
</dbReference>
<feature type="transmembrane region" description="Helical" evidence="6">
    <location>
        <begin position="260"/>
        <end position="279"/>
    </location>
</feature>
<feature type="transmembrane region" description="Helical" evidence="6">
    <location>
        <begin position="165"/>
        <end position="191"/>
    </location>
</feature>
<evidence type="ECO:0000256" key="5">
    <source>
        <dbReference type="ARBA" id="ARBA00023136"/>
    </source>
</evidence>
<feature type="transmembrane region" description="Helical" evidence="6">
    <location>
        <begin position="399"/>
        <end position="420"/>
    </location>
</feature>
<evidence type="ECO:0000313" key="8">
    <source>
        <dbReference type="EMBL" id="CAB3372024.1"/>
    </source>
</evidence>
<comment type="subcellular location">
    <subcellularLocation>
        <location evidence="1">Endomembrane system</location>
        <topology evidence="1">Multi-pass membrane protein</topology>
    </subcellularLocation>
</comment>
<proteinExistence type="predicted"/>
<reference evidence="8 9" key="1">
    <citation type="submission" date="2020-04" db="EMBL/GenBank/DDBJ databases">
        <authorList>
            <person name="Alioto T."/>
            <person name="Alioto T."/>
            <person name="Gomez Garrido J."/>
        </authorList>
    </citation>
    <scope>NUCLEOTIDE SEQUENCE [LARGE SCALE GENOMIC DNA]</scope>
</reference>
<dbReference type="EMBL" id="CADEPI010000068">
    <property type="protein sequence ID" value="CAB3372024.1"/>
    <property type="molecule type" value="Genomic_DNA"/>
</dbReference>
<feature type="transmembrane region" description="Helical" evidence="6">
    <location>
        <begin position="211"/>
        <end position="230"/>
    </location>
</feature>
<evidence type="ECO:0000256" key="6">
    <source>
        <dbReference type="SAM" id="Phobius"/>
    </source>
</evidence>
<dbReference type="PANTHER" id="PTHR23510:SF3">
    <property type="entry name" value="MAJOR FACILITATOR SUPERFAMILY DOMAIN-CONTAINING PROTEIN 8"/>
    <property type="match status" value="1"/>
</dbReference>
<keyword evidence="4 6" id="KW-1133">Transmembrane helix</keyword>
<feature type="transmembrane region" description="Helical" evidence="6">
    <location>
        <begin position="130"/>
        <end position="153"/>
    </location>
</feature>
<evidence type="ECO:0000313" key="9">
    <source>
        <dbReference type="Proteomes" id="UP000494165"/>
    </source>
</evidence>
<dbReference type="Proteomes" id="UP000494165">
    <property type="component" value="Unassembled WGS sequence"/>
</dbReference>
<dbReference type="InterPro" id="IPR036259">
    <property type="entry name" value="MFS_trans_sf"/>
</dbReference>
<keyword evidence="2" id="KW-0813">Transport</keyword>
<feature type="transmembrane region" description="Helical" evidence="6">
    <location>
        <begin position="70"/>
        <end position="91"/>
    </location>
</feature>
<dbReference type="SUPFAM" id="SSF103473">
    <property type="entry name" value="MFS general substrate transporter"/>
    <property type="match status" value="1"/>
</dbReference>
<feature type="transmembrane region" description="Helical" evidence="6">
    <location>
        <begin position="461"/>
        <end position="482"/>
    </location>
</feature>
<protein>
    <recommendedName>
        <fullName evidence="7">Major facilitator superfamily (MFS) profile domain-containing protein</fullName>
    </recommendedName>
</protein>
<feature type="domain" description="Major facilitator superfamily (MFS) profile" evidence="7">
    <location>
        <begin position="33"/>
        <end position="486"/>
    </location>
</feature>
<evidence type="ECO:0000259" key="7">
    <source>
        <dbReference type="PROSITE" id="PS50850"/>
    </source>
</evidence>
<dbReference type="OrthoDB" id="370281at2759"/>
<gene>
    <name evidence="8" type="ORF">CLODIP_2_CD06477</name>
</gene>
<evidence type="ECO:0000256" key="1">
    <source>
        <dbReference type="ARBA" id="ARBA00004127"/>
    </source>
</evidence>
<dbReference type="PROSITE" id="PS50850">
    <property type="entry name" value="MFS"/>
    <property type="match status" value="1"/>
</dbReference>
<keyword evidence="5 6" id="KW-0472">Membrane</keyword>
<keyword evidence="3 6" id="KW-0812">Transmembrane</keyword>
<feature type="transmembrane region" description="Helical" evidence="6">
    <location>
        <begin position="299"/>
        <end position="321"/>
    </location>
</feature>